<proteinExistence type="predicted"/>
<dbReference type="EMBL" id="CP081864">
    <property type="protein sequence ID" value="QZN95907.1"/>
    <property type="molecule type" value="Genomic_DNA"/>
</dbReference>
<reference evidence="1 2" key="1">
    <citation type="submission" date="2021-08" db="EMBL/GenBank/DDBJ databases">
        <title>Culture and genomic analysis of Symbiopectobacterium purcellii sp. nov. gen. nov., isolated from the leafhopper Empoasca decipiens.</title>
        <authorList>
            <person name="Nadal-Jimenez P."/>
            <person name="Siozios S."/>
            <person name="Halliday N."/>
            <person name="Camara M."/>
            <person name="Hurst G.D.D."/>
        </authorList>
    </citation>
    <scope>NUCLEOTIDE SEQUENCE [LARGE SCALE GENOMIC DNA]</scope>
    <source>
        <strain evidence="1 2">SyEd1</strain>
    </source>
</reference>
<dbReference type="Gene3D" id="3.10.129.10">
    <property type="entry name" value="Hotdog Thioesterase"/>
    <property type="match status" value="1"/>
</dbReference>
<evidence type="ECO:0000313" key="1">
    <source>
        <dbReference type="EMBL" id="QZN95907.1"/>
    </source>
</evidence>
<name>A0ABX9ALM8_9ENTR</name>
<dbReference type="CDD" id="cd01289">
    <property type="entry name" value="FabA_like"/>
    <property type="match status" value="1"/>
</dbReference>
<dbReference type="RefSeq" id="WP_222158977.1">
    <property type="nucleotide sequence ID" value="NZ_CP081864.1"/>
</dbReference>
<dbReference type="SUPFAM" id="SSF54637">
    <property type="entry name" value="Thioesterase/thiol ester dehydrase-isomerase"/>
    <property type="match status" value="1"/>
</dbReference>
<keyword evidence="2" id="KW-1185">Reference proteome</keyword>
<organism evidence="1 2">
    <name type="scientific">Symbiopectobacterium purcellii</name>
    <dbReference type="NCBI Taxonomy" id="2871826"/>
    <lineage>
        <taxon>Bacteria</taxon>
        <taxon>Pseudomonadati</taxon>
        <taxon>Pseudomonadota</taxon>
        <taxon>Gammaproteobacteria</taxon>
        <taxon>Enterobacterales</taxon>
        <taxon>Enterobacteriaceae</taxon>
    </lineage>
</organism>
<dbReference type="Proteomes" id="UP000825886">
    <property type="component" value="Chromosome"/>
</dbReference>
<protein>
    <submittedName>
        <fullName evidence="1">Hotdog family protein</fullName>
    </submittedName>
</protein>
<accession>A0ABX9ALM8</accession>
<dbReference type="InterPro" id="IPR016776">
    <property type="entry name" value="ApeP-like_dehydratase"/>
</dbReference>
<dbReference type="Pfam" id="PF22817">
    <property type="entry name" value="ApeP-like"/>
    <property type="match status" value="1"/>
</dbReference>
<dbReference type="InterPro" id="IPR029069">
    <property type="entry name" value="HotDog_dom_sf"/>
</dbReference>
<sequence length="163" mass="18336">MCDYLPVASYLPHDAPMVLLDNVLHVDEERAHCQVTISNDGVLAPFLNEQGALPAWFGIEIIAQTIGVWSGWHRRKQAERKDKPELGMLLGGRGYRCQHAQFPSQARLDVFINLLIRDEKIGSFDGEILINGKRVASGRLNTYQPDSIELQQLTQQGKQNEQA</sequence>
<evidence type="ECO:0000313" key="2">
    <source>
        <dbReference type="Proteomes" id="UP000825886"/>
    </source>
</evidence>
<gene>
    <name evidence="1" type="ORF">K6K13_22845</name>
</gene>
<dbReference type="PIRSF" id="PIRSF020565">
    <property type="entry name" value="3Ho_Ac_ACP_DH_prd"/>
    <property type="match status" value="1"/>
</dbReference>